<comment type="caution">
    <text evidence="2">The sequence shown here is derived from an EMBL/GenBank/DDBJ whole genome shotgun (WGS) entry which is preliminary data.</text>
</comment>
<organism evidence="2 3">
    <name type="scientific">Actinoplanes digitatis</name>
    <dbReference type="NCBI Taxonomy" id="1868"/>
    <lineage>
        <taxon>Bacteria</taxon>
        <taxon>Bacillati</taxon>
        <taxon>Actinomycetota</taxon>
        <taxon>Actinomycetes</taxon>
        <taxon>Micromonosporales</taxon>
        <taxon>Micromonosporaceae</taxon>
        <taxon>Actinoplanes</taxon>
    </lineage>
</organism>
<feature type="transmembrane region" description="Helical" evidence="1">
    <location>
        <begin position="266"/>
        <end position="287"/>
    </location>
</feature>
<evidence type="ECO:0000313" key="2">
    <source>
        <dbReference type="EMBL" id="MBB4764902.1"/>
    </source>
</evidence>
<feature type="transmembrane region" description="Helical" evidence="1">
    <location>
        <begin position="92"/>
        <end position="113"/>
    </location>
</feature>
<feature type="transmembrane region" description="Helical" evidence="1">
    <location>
        <begin position="184"/>
        <end position="204"/>
    </location>
</feature>
<keyword evidence="1" id="KW-1133">Transmembrane helix</keyword>
<keyword evidence="1" id="KW-0812">Transmembrane</keyword>
<sequence length="291" mass="30435">MTNPNDTADVHRLLDEAFAGIEMTPERQDLKEEVRANLVARALELQADGLSGGAAARRAVEEFGDIHTIIDGTEPSAYAMNAVLRVRPRPAFVLRTVFLSVAGVAGLAVLALAATAGGVPAAGEAVAALVIALASGAITADALRQETTSNHPMPTGRAAGYGVGTAVTLAGLACGWLYLRGADLAWVVAGTALAMAGIGLLSYLGATQTNRHKQWVMRMAESHAEVGNRFADDPSAAARFGIYTLVVWLIAIAAFVLLTLTVGWLWSWLAIVGGLVAMMILVARMLFVTES</sequence>
<dbReference type="EMBL" id="JACHNH010000001">
    <property type="protein sequence ID" value="MBB4764902.1"/>
    <property type="molecule type" value="Genomic_DNA"/>
</dbReference>
<dbReference type="RefSeq" id="WP_184996035.1">
    <property type="nucleotide sequence ID" value="NZ_BOMK01000026.1"/>
</dbReference>
<feature type="transmembrane region" description="Helical" evidence="1">
    <location>
        <begin position="240"/>
        <end position="260"/>
    </location>
</feature>
<dbReference type="NCBIfam" id="NF038403">
    <property type="entry name" value="perm_prefix_1"/>
    <property type="match status" value="1"/>
</dbReference>
<protein>
    <submittedName>
        <fullName evidence="2">Uncharacterized protein</fullName>
    </submittedName>
</protein>
<keyword evidence="1" id="KW-0472">Membrane</keyword>
<feature type="transmembrane region" description="Helical" evidence="1">
    <location>
        <begin position="158"/>
        <end position="178"/>
    </location>
</feature>
<evidence type="ECO:0000313" key="3">
    <source>
        <dbReference type="Proteomes" id="UP000578112"/>
    </source>
</evidence>
<dbReference type="InterPro" id="IPR047928">
    <property type="entry name" value="Perm_prefix_1"/>
</dbReference>
<evidence type="ECO:0000256" key="1">
    <source>
        <dbReference type="SAM" id="Phobius"/>
    </source>
</evidence>
<proteinExistence type="predicted"/>
<gene>
    <name evidence="2" type="ORF">BJ971_005458</name>
</gene>
<feature type="transmembrane region" description="Helical" evidence="1">
    <location>
        <begin position="119"/>
        <end position="138"/>
    </location>
</feature>
<accession>A0A7W7MSM2</accession>
<name>A0A7W7MSM2_9ACTN</name>
<dbReference type="Proteomes" id="UP000578112">
    <property type="component" value="Unassembled WGS sequence"/>
</dbReference>
<dbReference type="AlphaFoldDB" id="A0A7W7MSM2"/>
<reference evidence="2 3" key="1">
    <citation type="submission" date="2020-08" db="EMBL/GenBank/DDBJ databases">
        <title>Sequencing the genomes of 1000 actinobacteria strains.</title>
        <authorList>
            <person name="Klenk H.-P."/>
        </authorList>
    </citation>
    <scope>NUCLEOTIDE SEQUENCE [LARGE SCALE GENOMIC DNA]</scope>
    <source>
        <strain evidence="2 3">DSM 43149</strain>
    </source>
</reference>
<keyword evidence="3" id="KW-1185">Reference proteome</keyword>